<dbReference type="AlphaFoldDB" id="A0A934SEF1"/>
<comment type="caution">
    <text evidence="1">The sequence shown here is derived from an EMBL/GenBank/DDBJ whole genome shotgun (WGS) entry which is preliminary data.</text>
</comment>
<dbReference type="Proteomes" id="UP000640485">
    <property type="component" value="Unassembled WGS sequence"/>
</dbReference>
<dbReference type="EMBL" id="JAEPRQ010000003">
    <property type="protein sequence ID" value="MBK4216158.1"/>
    <property type="molecule type" value="Genomic_DNA"/>
</dbReference>
<evidence type="ECO:0000313" key="1">
    <source>
        <dbReference type="EMBL" id="MBK4216158.1"/>
    </source>
</evidence>
<keyword evidence="2" id="KW-1185">Reference proteome</keyword>
<sequence length="141" mass="15611">MSEKNNPPLQAFGFSIPVTPAGRRVWPPKFKRFVLDKMSSGELTLDEIVETCGVSKSYVYQWRMQAQGKPVTAAEWRAKAQFAEIVVQQDEGSGTEPVSLPARIILSGLVTEITLPHDYPIDDLVRIIRAMETPDNVGVGP</sequence>
<evidence type="ECO:0000313" key="2">
    <source>
        <dbReference type="Proteomes" id="UP000640485"/>
    </source>
</evidence>
<dbReference type="RefSeq" id="WP_200685826.1">
    <property type="nucleotide sequence ID" value="NZ_JAEPRQ010000003.1"/>
</dbReference>
<reference evidence="1" key="1">
    <citation type="submission" date="2021-01" db="EMBL/GenBank/DDBJ databases">
        <title>Paracoccus amoyensis sp. nov., isolated from the surface seawater along the coast of Xiamen Island, China.</title>
        <authorList>
            <person name="Lyu L."/>
        </authorList>
    </citation>
    <scope>NUCLEOTIDE SEQUENCE</scope>
    <source>
        <strain evidence="1">MJ17</strain>
    </source>
</reference>
<gene>
    <name evidence="1" type="ORF">JJJ17_09500</name>
</gene>
<organism evidence="1 2">
    <name type="scientific">Paracoccus caeni</name>
    <dbReference type="NCBI Taxonomy" id="657651"/>
    <lineage>
        <taxon>Bacteria</taxon>
        <taxon>Pseudomonadati</taxon>
        <taxon>Pseudomonadota</taxon>
        <taxon>Alphaproteobacteria</taxon>
        <taxon>Rhodobacterales</taxon>
        <taxon>Paracoccaceae</taxon>
        <taxon>Paracoccus</taxon>
    </lineage>
</organism>
<proteinExistence type="predicted"/>
<evidence type="ECO:0008006" key="3">
    <source>
        <dbReference type="Google" id="ProtNLM"/>
    </source>
</evidence>
<name>A0A934SEF1_9RHOB</name>
<dbReference type="InterPro" id="IPR010921">
    <property type="entry name" value="Trp_repressor/repl_initiator"/>
</dbReference>
<protein>
    <recommendedName>
        <fullName evidence="3">Transposase</fullName>
    </recommendedName>
</protein>
<dbReference type="SUPFAM" id="SSF48295">
    <property type="entry name" value="TrpR-like"/>
    <property type="match status" value="1"/>
</dbReference>
<accession>A0A934SEF1</accession>
<dbReference type="GO" id="GO:0043565">
    <property type="term" value="F:sequence-specific DNA binding"/>
    <property type="evidence" value="ECO:0007669"/>
    <property type="project" value="InterPro"/>
</dbReference>